<dbReference type="Proteomes" id="UP000419144">
    <property type="component" value="Unassembled WGS sequence"/>
</dbReference>
<evidence type="ECO:0000256" key="7">
    <source>
        <dbReference type="ARBA" id="ARBA00047984"/>
    </source>
</evidence>
<evidence type="ECO:0000313" key="12">
    <source>
        <dbReference type="Proteomes" id="UP000419144"/>
    </source>
</evidence>
<keyword evidence="5 11" id="KW-0347">Helicase</keyword>
<dbReference type="Pfam" id="PF00271">
    <property type="entry name" value="Helicase_C"/>
    <property type="match status" value="1"/>
</dbReference>
<keyword evidence="12" id="KW-1185">Reference proteome</keyword>
<dbReference type="InterPro" id="IPR048333">
    <property type="entry name" value="HA2_WH"/>
</dbReference>
<accession>A0A640KVX3</accession>
<dbReference type="AlphaFoldDB" id="A0A640KVX3"/>
<comment type="similarity">
    <text evidence="1">Belongs to the DEAD box helicase family. DEAH subfamily.</text>
</comment>
<protein>
    <recommendedName>
        <fullName evidence="2">RNA helicase</fullName>
        <ecNumber evidence="2">3.6.4.13</ecNumber>
    </recommendedName>
</protein>
<organism evidence="11 12">
    <name type="scientific">Leishmania tarentolae</name>
    <name type="common">Sauroleishmania tarentolae</name>
    <dbReference type="NCBI Taxonomy" id="5689"/>
    <lineage>
        <taxon>Eukaryota</taxon>
        <taxon>Discoba</taxon>
        <taxon>Euglenozoa</taxon>
        <taxon>Kinetoplastea</taxon>
        <taxon>Metakinetoplastina</taxon>
        <taxon>Trypanosomatida</taxon>
        <taxon>Trypanosomatidae</taxon>
        <taxon>Leishmaniinae</taxon>
        <taxon>Leishmania</taxon>
        <taxon>lizard Leishmania</taxon>
    </lineage>
</organism>
<evidence type="ECO:0000256" key="5">
    <source>
        <dbReference type="ARBA" id="ARBA00022806"/>
    </source>
</evidence>
<dbReference type="GO" id="GO:0016787">
    <property type="term" value="F:hydrolase activity"/>
    <property type="evidence" value="ECO:0007669"/>
    <property type="project" value="UniProtKB-KW"/>
</dbReference>
<proteinExistence type="inferred from homology"/>
<keyword evidence="4" id="KW-0378">Hydrolase</keyword>
<feature type="region of interest" description="Disordered" evidence="8">
    <location>
        <begin position="147"/>
        <end position="172"/>
    </location>
</feature>
<feature type="domain" description="Helicase ATP-binding" evidence="9">
    <location>
        <begin position="254"/>
        <end position="457"/>
    </location>
</feature>
<feature type="domain" description="Helicase C-terminal" evidence="10">
    <location>
        <begin position="468"/>
        <end position="656"/>
    </location>
</feature>
<evidence type="ECO:0000256" key="3">
    <source>
        <dbReference type="ARBA" id="ARBA00022741"/>
    </source>
</evidence>
<evidence type="ECO:0000256" key="1">
    <source>
        <dbReference type="ARBA" id="ARBA00008792"/>
    </source>
</evidence>
<dbReference type="EC" id="3.6.4.13" evidence="2"/>
<evidence type="ECO:0000256" key="6">
    <source>
        <dbReference type="ARBA" id="ARBA00022840"/>
    </source>
</evidence>
<comment type="catalytic activity">
    <reaction evidence="7">
        <text>ATP + H2O = ADP + phosphate + H(+)</text>
        <dbReference type="Rhea" id="RHEA:13065"/>
        <dbReference type="ChEBI" id="CHEBI:15377"/>
        <dbReference type="ChEBI" id="CHEBI:15378"/>
        <dbReference type="ChEBI" id="CHEBI:30616"/>
        <dbReference type="ChEBI" id="CHEBI:43474"/>
        <dbReference type="ChEBI" id="CHEBI:456216"/>
        <dbReference type="EC" id="3.6.4.13"/>
    </reaction>
</comment>
<dbReference type="GO" id="GO:0005524">
    <property type="term" value="F:ATP binding"/>
    <property type="evidence" value="ECO:0007669"/>
    <property type="project" value="UniProtKB-KW"/>
</dbReference>
<dbReference type="GO" id="GO:0003724">
    <property type="term" value="F:RNA helicase activity"/>
    <property type="evidence" value="ECO:0007669"/>
    <property type="project" value="UniProtKB-EC"/>
</dbReference>
<evidence type="ECO:0000259" key="9">
    <source>
        <dbReference type="PROSITE" id="PS51192"/>
    </source>
</evidence>
<evidence type="ECO:0000313" key="11">
    <source>
        <dbReference type="EMBL" id="GET93154.1"/>
    </source>
</evidence>
<dbReference type="CDD" id="cd17917">
    <property type="entry name" value="DEXHc_RHA-like"/>
    <property type="match status" value="1"/>
</dbReference>
<dbReference type="VEuPathDB" id="TriTrypDB:LtaPh_3608900"/>
<dbReference type="InterPro" id="IPR002464">
    <property type="entry name" value="DNA/RNA_helicase_DEAH_CS"/>
</dbReference>
<dbReference type="OrthoDB" id="10253254at2759"/>
<keyword evidence="6" id="KW-0067">ATP-binding</keyword>
<keyword evidence="3" id="KW-0547">Nucleotide-binding</keyword>
<dbReference type="PROSITE" id="PS00690">
    <property type="entry name" value="DEAH_ATP_HELICASE"/>
    <property type="match status" value="1"/>
</dbReference>
<comment type="caution">
    <text evidence="11">The sequence shown here is derived from an EMBL/GenBank/DDBJ whole genome shotgun (WGS) entry which is preliminary data.</text>
</comment>
<dbReference type="GO" id="GO:0003723">
    <property type="term" value="F:RNA binding"/>
    <property type="evidence" value="ECO:0007669"/>
    <property type="project" value="TreeGrafter"/>
</dbReference>
<name>A0A640KVX3_LEITA</name>
<dbReference type="EMBL" id="BLBS01000057">
    <property type="protein sequence ID" value="GET93154.1"/>
    <property type="molecule type" value="Genomic_DNA"/>
</dbReference>
<dbReference type="SMART" id="SM00490">
    <property type="entry name" value="HELICc"/>
    <property type="match status" value="1"/>
</dbReference>
<dbReference type="InterPro" id="IPR001650">
    <property type="entry name" value="Helicase_C-like"/>
</dbReference>
<dbReference type="InterPro" id="IPR007502">
    <property type="entry name" value="Helicase-assoc_dom"/>
</dbReference>
<dbReference type="InterPro" id="IPR014001">
    <property type="entry name" value="Helicase_ATP-bd"/>
</dbReference>
<sequence length="995" mass="110048">MHTFSLTHSLSDTRTHTHMHVYTHIRVLRVHHCRLHGRALAISLPSYQSAHMDREALRRAQQASRAAFLRKEAGQRQKAANAVVEQKLRDIEQGVVPASVAEADFLLHRSVEVNTASELFDVARRRQALSGEGEKLDRWSELAAELQSHPQSSTLPSEAFNAPKGASNGHDAGVESARAPVAVMDVVSQPLSSAGYMVMSEVEVAERVAKHDYVREKTFSELQEERAAALQGQKERLQEQRRSLPMYQMREELVKVIRENQVVIIVGETGSGKTTQLLQYLYEEGFHLGPKARQGLFGICGEDAASSKVKAEADGQGDGEIVDEKQEEELRLICTQPRRIAAISVAERVAQEVGCPCGSVVGYKVRFDDKTGPLTRILFVTDGMMLKEFINDPNLSSVGAIMVDEAHERSLSTDILLGLLRDVIRRNSNLKVIVASATINAEKFSDFFDKAPVFTVSGRTYPVELFYSDEPVADYVTESAHTVLGLHLSKPLPGDVLVFLPGQDAIETCAETLQSYMEEAKGQMRPLLILPIYSSMPPKEQARIYERTPPGMRKVVIATNIAETSITIDGVVYVVDCGLCKQDFYNPQAMVEELRVVPTSQASAMQRAGRAGRTQPGECYRLFTAYTFHNELPPETIPEILRCSMSAVVLQLKALGIHNLLQFDFLDAPSTASLERALDHLFLLGAMRADGRLTVTGRRMAEFPLEPSLSKCLIRSCALGCGRHMAMAAAMITLDSIFINTRDAKERQHIKSAREHLFGFGNGDVTGYIRLMEEWLRAGPRAGEFCRSNCINARSMLRARDVLDQILKTFDRIGLDVASVPSSIRTDGKDMYDEDDALEKALTMAGNQIDVEAITKALLSGFFFNVAKLEADKWSYLVVRPMDTGTPTGAKRLESAGAEEASTAEIHPTSFLFGAGRKSKVNRGLSGATDAEAGVPPVLRERPGLVVFLQLRRTTTRFMTHVTAIASAEWVLQSAPVNYFQPEELETGLRKRQRA</sequence>
<dbReference type="SMART" id="SM00847">
    <property type="entry name" value="HA2"/>
    <property type="match status" value="1"/>
</dbReference>
<dbReference type="PROSITE" id="PS51192">
    <property type="entry name" value="HELICASE_ATP_BIND_1"/>
    <property type="match status" value="1"/>
</dbReference>
<dbReference type="InterPro" id="IPR027417">
    <property type="entry name" value="P-loop_NTPase"/>
</dbReference>
<evidence type="ECO:0000256" key="4">
    <source>
        <dbReference type="ARBA" id="ARBA00022801"/>
    </source>
</evidence>
<evidence type="ECO:0000259" key="10">
    <source>
        <dbReference type="PROSITE" id="PS51194"/>
    </source>
</evidence>
<dbReference type="Pfam" id="PF21010">
    <property type="entry name" value="HA2_C"/>
    <property type="match status" value="1"/>
</dbReference>
<reference evidence="11" key="1">
    <citation type="submission" date="2019-11" db="EMBL/GenBank/DDBJ databases">
        <title>Leishmania tarentolae CDS.</title>
        <authorList>
            <person name="Goto Y."/>
            <person name="Yamagishi J."/>
        </authorList>
    </citation>
    <scope>NUCLEOTIDE SEQUENCE [LARGE SCALE GENOMIC DNA]</scope>
    <source>
        <strain evidence="11">Parrot Tar II</strain>
    </source>
</reference>
<evidence type="ECO:0000256" key="8">
    <source>
        <dbReference type="SAM" id="MobiDB-lite"/>
    </source>
</evidence>
<dbReference type="FunFam" id="3.40.50.300:FF:001279">
    <property type="entry name" value="ATP-dependent RNA helicase DEAH12 chloroplastic"/>
    <property type="match status" value="1"/>
</dbReference>
<dbReference type="SMART" id="SM00487">
    <property type="entry name" value="DEXDc"/>
    <property type="match status" value="1"/>
</dbReference>
<dbReference type="Gene3D" id="3.40.50.300">
    <property type="entry name" value="P-loop containing nucleotide triphosphate hydrolases"/>
    <property type="match status" value="2"/>
</dbReference>
<dbReference type="Pfam" id="PF00270">
    <property type="entry name" value="DEAD"/>
    <property type="match status" value="1"/>
</dbReference>
<dbReference type="InterPro" id="IPR011545">
    <property type="entry name" value="DEAD/DEAH_box_helicase_dom"/>
</dbReference>
<gene>
    <name evidence="11" type="ORF">LtaPh_3608900</name>
</gene>
<dbReference type="Pfam" id="PF04408">
    <property type="entry name" value="WHD_HA2"/>
    <property type="match status" value="1"/>
</dbReference>
<dbReference type="PANTHER" id="PTHR18934">
    <property type="entry name" value="ATP-DEPENDENT RNA HELICASE"/>
    <property type="match status" value="1"/>
</dbReference>
<dbReference type="SUPFAM" id="SSF52540">
    <property type="entry name" value="P-loop containing nucleoside triphosphate hydrolases"/>
    <property type="match status" value="1"/>
</dbReference>
<dbReference type="CDD" id="cd18791">
    <property type="entry name" value="SF2_C_RHA"/>
    <property type="match status" value="1"/>
</dbReference>
<dbReference type="PANTHER" id="PTHR18934:SF269">
    <property type="entry name" value="SPLICING FACTOR ATP-DEPENDENT RNA HELICASE, PUTATIVE-RELATED"/>
    <property type="match status" value="1"/>
</dbReference>
<dbReference type="PROSITE" id="PS51194">
    <property type="entry name" value="HELICASE_CTER"/>
    <property type="match status" value="1"/>
</dbReference>
<evidence type="ECO:0000256" key="2">
    <source>
        <dbReference type="ARBA" id="ARBA00012552"/>
    </source>
</evidence>
<dbReference type="Gene3D" id="1.20.120.1080">
    <property type="match status" value="1"/>
</dbReference>